<dbReference type="AlphaFoldDB" id="A0A9J5XVK2"/>
<reference evidence="1 2" key="1">
    <citation type="submission" date="2020-09" db="EMBL/GenBank/DDBJ databases">
        <title>De no assembly of potato wild relative species, Solanum commersonii.</title>
        <authorList>
            <person name="Cho K."/>
        </authorList>
    </citation>
    <scope>NUCLEOTIDE SEQUENCE [LARGE SCALE GENOMIC DNA]</scope>
    <source>
        <strain evidence="1">LZ3.2</strain>
        <tissue evidence="1">Leaf</tissue>
    </source>
</reference>
<dbReference type="Proteomes" id="UP000824120">
    <property type="component" value="Chromosome 8"/>
</dbReference>
<proteinExistence type="predicted"/>
<gene>
    <name evidence="1" type="ORF">H5410_042739</name>
</gene>
<protein>
    <submittedName>
        <fullName evidence="1">Uncharacterized protein</fullName>
    </submittedName>
</protein>
<evidence type="ECO:0000313" key="2">
    <source>
        <dbReference type="Proteomes" id="UP000824120"/>
    </source>
</evidence>
<evidence type="ECO:0000313" key="1">
    <source>
        <dbReference type="EMBL" id="KAG5592225.1"/>
    </source>
</evidence>
<keyword evidence="2" id="KW-1185">Reference proteome</keyword>
<dbReference type="OrthoDB" id="10342982at2759"/>
<dbReference type="EMBL" id="JACXVP010000008">
    <property type="protein sequence ID" value="KAG5592225.1"/>
    <property type="molecule type" value="Genomic_DNA"/>
</dbReference>
<name>A0A9J5XVK2_SOLCO</name>
<comment type="caution">
    <text evidence="1">The sequence shown here is derived from an EMBL/GenBank/DDBJ whole genome shotgun (WGS) entry which is preliminary data.</text>
</comment>
<accession>A0A9J5XVK2</accession>
<sequence length="75" mass="8106">MMNSHPPLLNDLDLDLDIDLTIDDIFPPADADVAAILNPKSLSVSKPSQIDPSPNGFGQSGSQLIETRVFKSLMK</sequence>
<organism evidence="1 2">
    <name type="scientific">Solanum commersonii</name>
    <name type="common">Commerson's wild potato</name>
    <name type="synonym">Commerson's nightshade</name>
    <dbReference type="NCBI Taxonomy" id="4109"/>
    <lineage>
        <taxon>Eukaryota</taxon>
        <taxon>Viridiplantae</taxon>
        <taxon>Streptophyta</taxon>
        <taxon>Embryophyta</taxon>
        <taxon>Tracheophyta</taxon>
        <taxon>Spermatophyta</taxon>
        <taxon>Magnoliopsida</taxon>
        <taxon>eudicotyledons</taxon>
        <taxon>Gunneridae</taxon>
        <taxon>Pentapetalae</taxon>
        <taxon>asterids</taxon>
        <taxon>lamiids</taxon>
        <taxon>Solanales</taxon>
        <taxon>Solanaceae</taxon>
        <taxon>Solanoideae</taxon>
        <taxon>Solaneae</taxon>
        <taxon>Solanum</taxon>
    </lineage>
</organism>